<dbReference type="EMBL" id="QCXX01000001">
    <property type="protein sequence ID" value="PUV26305.1"/>
    <property type="molecule type" value="Genomic_DNA"/>
</dbReference>
<name>A0A363NZQ6_9SPHI</name>
<dbReference type="Proteomes" id="UP000250831">
    <property type="component" value="Unassembled WGS sequence"/>
</dbReference>
<comment type="caution">
    <text evidence="1">The sequence shown here is derived from an EMBL/GenBank/DDBJ whole genome shotgun (WGS) entry which is preliminary data.</text>
</comment>
<evidence type="ECO:0000313" key="2">
    <source>
        <dbReference type="Proteomes" id="UP000250831"/>
    </source>
</evidence>
<protein>
    <submittedName>
        <fullName evidence="1">Uncharacterized protein</fullName>
    </submittedName>
</protein>
<accession>A0A363NZQ6</accession>
<proteinExistence type="predicted"/>
<sequence>MINTHRDLMINQLNDLVCHFTVKIIIKFEVAIFDWICPLYSQPVKLFGFPKQLTQLKKFFFNSALRSVRNHKYLS</sequence>
<organism evidence="1 2">
    <name type="scientific">Sphingobacterium athyrii</name>
    <dbReference type="NCBI Taxonomy" id="2152717"/>
    <lineage>
        <taxon>Bacteria</taxon>
        <taxon>Pseudomonadati</taxon>
        <taxon>Bacteroidota</taxon>
        <taxon>Sphingobacteriia</taxon>
        <taxon>Sphingobacteriales</taxon>
        <taxon>Sphingobacteriaceae</taxon>
        <taxon>Sphingobacterium</taxon>
    </lineage>
</organism>
<evidence type="ECO:0000313" key="1">
    <source>
        <dbReference type="EMBL" id="PUV26305.1"/>
    </source>
</evidence>
<gene>
    <name evidence="1" type="ORF">DCO56_04965</name>
</gene>
<dbReference type="AlphaFoldDB" id="A0A363NZQ6"/>
<reference evidence="1 2" key="1">
    <citation type="submission" date="2018-04" db="EMBL/GenBank/DDBJ databases">
        <title>Sphingobacterium sp. M46 Genome.</title>
        <authorList>
            <person name="Cheng J."/>
            <person name="Li Y."/>
        </authorList>
    </citation>
    <scope>NUCLEOTIDE SEQUENCE [LARGE SCALE GENOMIC DNA]</scope>
    <source>
        <strain evidence="1 2">M46</strain>
    </source>
</reference>
<keyword evidence="2" id="KW-1185">Reference proteome</keyword>